<dbReference type="GO" id="GO:0014069">
    <property type="term" value="C:postsynaptic density"/>
    <property type="evidence" value="ECO:0007669"/>
    <property type="project" value="UniProtKB-SubCell"/>
</dbReference>
<dbReference type="PROSITE" id="PS50237">
    <property type="entry name" value="HECT"/>
    <property type="match status" value="1"/>
</dbReference>
<dbReference type="GO" id="GO:0006511">
    <property type="term" value="P:ubiquitin-dependent protein catabolic process"/>
    <property type="evidence" value="ECO:0007669"/>
    <property type="project" value="TreeGrafter"/>
</dbReference>
<evidence type="ECO:0000256" key="1">
    <source>
        <dbReference type="ARBA" id="ARBA00000885"/>
    </source>
</evidence>
<feature type="domain" description="HECT" evidence="12">
    <location>
        <begin position="699"/>
        <end position="1064"/>
    </location>
</feature>
<evidence type="ECO:0000256" key="2">
    <source>
        <dbReference type="ARBA" id="ARBA00004906"/>
    </source>
</evidence>
<dbReference type="CDD" id="cd00078">
    <property type="entry name" value="HECTc"/>
    <property type="match status" value="1"/>
</dbReference>
<dbReference type="EC" id="2.3.2.26" evidence="3"/>
<keyword evidence="6" id="KW-0770">Synapse</keyword>
<reference evidence="13" key="1">
    <citation type="journal article" date="2024" name="Gigascience">
        <title>Chromosome-level genome of the poultry shaft louse Menopon gallinae provides insight into the host-switching and adaptive evolution of parasitic lice.</title>
        <authorList>
            <person name="Xu Y."/>
            <person name="Ma L."/>
            <person name="Liu S."/>
            <person name="Liang Y."/>
            <person name="Liu Q."/>
            <person name="He Z."/>
            <person name="Tian L."/>
            <person name="Duan Y."/>
            <person name="Cai W."/>
            <person name="Li H."/>
            <person name="Song F."/>
        </authorList>
    </citation>
    <scope>NUCLEOTIDE SEQUENCE</scope>
    <source>
        <strain evidence="13">Cailab_2023a</strain>
    </source>
</reference>
<dbReference type="Gene3D" id="3.30.2410.10">
    <property type="entry name" value="Hect, E3 ligase catalytic domain"/>
    <property type="match status" value="1"/>
</dbReference>
<gene>
    <name evidence="13" type="ORF">PYX00_005501</name>
</gene>
<dbReference type="Gene3D" id="3.30.2160.10">
    <property type="entry name" value="Hect, E3 ligase catalytic domain"/>
    <property type="match status" value="1"/>
</dbReference>
<dbReference type="PANTHER" id="PTHR45700:SF3">
    <property type="entry name" value="UBIQUITIN-PROTEIN LIGASE E3B"/>
    <property type="match status" value="1"/>
</dbReference>
<keyword evidence="5 10" id="KW-0833">Ubl conjugation pathway</keyword>
<feature type="compositionally biased region" description="Basic and acidic residues" evidence="11">
    <location>
        <begin position="20"/>
        <end position="36"/>
    </location>
</feature>
<dbReference type="InterPro" id="IPR035983">
    <property type="entry name" value="Hect_E3_ubiquitin_ligase"/>
</dbReference>
<evidence type="ECO:0000256" key="4">
    <source>
        <dbReference type="ARBA" id="ARBA00022679"/>
    </source>
</evidence>
<evidence type="ECO:0000256" key="3">
    <source>
        <dbReference type="ARBA" id="ARBA00012485"/>
    </source>
</evidence>
<dbReference type="InterPro" id="IPR000569">
    <property type="entry name" value="HECT_dom"/>
</dbReference>
<feature type="active site" description="Glycyl thioester intermediate" evidence="10">
    <location>
        <position position="1032"/>
    </location>
</feature>
<feature type="compositionally biased region" description="Basic and acidic residues" evidence="11">
    <location>
        <begin position="1"/>
        <end position="10"/>
    </location>
</feature>
<dbReference type="GO" id="GO:0009966">
    <property type="term" value="P:regulation of signal transduction"/>
    <property type="evidence" value="ECO:0007669"/>
    <property type="project" value="UniProtKB-ARBA"/>
</dbReference>
<evidence type="ECO:0000256" key="11">
    <source>
        <dbReference type="SAM" id="MobiDB-lite"/>
    </source>
</evidence>
<dbReference type="FunFam" id="3.30.2410.10:FF:000012">
    <property type="entry name" value="Ubiquitin-protein ligase E3B"/>
    <property type="match status" value="1"/>
</dbReference>
<sequence length="1064" mass="122854">MDDNFQKQESQKGSFLEQTRIAREERANEEKKKQTIREMNAEKEFEATVLNQFSDAVPSVEETYELKPALEIYKKAEPFLLIWKKNRDQQLFERFCRYIVISLKSQDKNLSYAGIYLMEEYKEPWISHIKKTIKICYQNLKELKPESPSDMKTILVYLHTLVAFTGTKTWEVLKCSQVNSIQSAKDQICQKIVNTLDVEEFYAALQSLLLKGLRRSKIALKHVPLSAIMALSLLPLEPSNFSNEKLSLFIKHILSVPALVSHIEELSSERLALFAKNEILYKILLHLHEEKNVTETFNALEGNYTLCLLGNLVQLCHIERETTLTEKNLILVITVLSKLLLSCKKYVVARQSNLTHWHPILGWFSQNIDPGLQETLHRVKAQLKLLWSGPMIMIFLGETLKKIVKTLEEPSTSQTSPPNTLSDIFKFVKRKLENKGNKYNSTKCKIIINSKENILIAYSIALYHIALVTLTQVRLDILTGLCYQGEILYYYWQYLRLYGSDFGVVLFSFDLQVNKRCFDHNYPAMLSLFCDCMTHYVTLLDDYEMYDKPKMFQLSDFIVMSELMNNLLYNCFGNSYFDISNLNTDPVFQSLHTLLSVLYRRDCRRRYAPADHWLIKDIRISRFVNDLEKGGKISHVMLQKMPYIIPHSERVQLFRKFVAREKATYGHTESACASPRSTDITVRRNNIVEDGYNQLASLSPQALKGVIRVRFKNQQGLDEAGIDQSGVFKEFLEEVIKRVFDPSLNLFRVTSEERLYPSPTSHMQDNHLKLFEFVGRMLGKAVYEGITVDVPFASFFLSQLLGQPQLMFYSSIDELPSLDPELYRSFTFIKHGGGDVKDLGLTFSINEDCMGKIVTHELVPGGKLIEVTEDNKINYIHLVAHFRMHTQIKDQAAAFIQGFRSIINPEWLNLFSTPELQRLISGDDVPLDLKDLRKHTQYYGGFHDSHRVVGWLWDVLEKDFNTEEKGLFLKFVTSCSKPPLLGFAHLQPPFSVRCIEEGDDEDTGDTVASVIRGFFTIRKKDSQNRLPTSSTCFNILKLPNYQKRDTLRDKLKYAVKSNTGFELS</sequence>
<evidence type="ECO:0000256" key="6">
    <source>
        <dbReference type="ARBA" id="ARBA00023018"/>
    </source>
</evidence>
<dbReference type="GO" id="GO:0061630">
    <property type="term" value="F:ubiquitin protein ligase activity"/>
    <property type="evidence" value="ECO:0007669"/>
    <property type="project" value="UniProtKB-EC"/>
</dbReference>
<dbReference type="Gene3D" id="3.90.1750.10">
    <property type="entry name" value="Hect, E3 ligase catalytic domains"/>
    <property type="match status" value="1"/>
</dbReference>
<dbReference type="AlphaFoldDB" id="A0AAW2HRZ8"/>
<dbReference type="FunFam" id="3.30.2160.10:FF:000002">
    <property type="entry name" value="Putative Ubiquitin-protein ligase E3C"/>
    <property type="match status" value="1"/>
</dbReference>
<dbReference type="EMBL" id="JARGDH010000003">
    <property type="protein sequence ID" value="KAL0272582.1"/>
    <property type="molecule type" value="Genomic_DNA"/>
</dbReference>
<comment type="caution">
    <text evidence="13">The sequence shown here is derived from an EMBL/GenBank/DDBJ whole genome shotgun (WGS) entry which is preliminary data.</text>
</comment>
<organism evidence="13">
    <name type="scientific">Menopon gallinae</name>
    <name type="common">poultry shaft louse</name>
    <dbReference type="NCBI Taxonomy" id="328185"/>
    <lineage>
        <taxon>Eukaryota</taxon>
        <taxon>Metazoa</taxon>
        <taxon>Ecdysozoa</taxon>
        <taxon>Arthropoda</taxon>
        <taxon>Hexapoda</taxon>
        <taxon>Insecta</taxon>
        <taxon>Pterygota</taxon>
        <taxon>Neoptera</taxon>
        <taxon>Paraneoptera</taxon>
        <taxon>Psocodea</taxon>
        <taxon>Troctomorpha</taxon>
        <taxon>Phthiraptera</taxon>
        <taxon>Amblycera</taxon>
        <taxon>Menoponidae</taxon>
        <taxon>Menopon</taxon>
    </lineage>
</organism>
<protein>
    <recommendedName>
        <fullName evidence="8">Ubiquitin-protein ligase E3B</fullName>
        <ecNumber evidence="3">2.3.2.26</ecNumber>
    </recommendedName>
    <alternativeName>
        <fullName evidence="9">HECT-type ubiquitin transferase E3B</fullName>
    </alternativeName>
</protein>
<dbReference type="Pfam" id="PF00632">
    <property type="entry name" value="HECT"/>
    <property type="match status" value="1"/>
</dbReference>
<dbReference type="GO" id="GO:0000209">
    <property type="term" value="P:protein polyubiquitination"/>
    <property type="evidence" value="ECO:0007669"/>
    <property type="project" value="InterPro"/>
</dbReference>
<comment type="catalytic activity">
    <reaction evidence="1">
        <text>S-ubiquitinyl-[E2 ubiquitin-conjugating enzyme]-L-cysteine + [acceptor protein]-L-lysine = [E2 ubiquitin-conjugating enzyme]-L-cysteine + N(6)-ubiquitinyl-[acceptor protein]-L-lysine.</text>
        <dbReference type="EC" id="2.3.2.26"/>
    </reaction>
</comment>
<accession>A0AAW2HRZ8</accession>
<evidence type="ECO:0000256" key="10">
    <source>
        <dbReference type="PROSITE-ProRule" id="PRU00104"/>
    </source>
</evidence>
<evidence type="ECO:0000256" key="9">
    <source>
        <dbReference type="ARBA" id="ARBA00077267"/>
    </source>
</evidence>
<evidence type="ECO:0000256" key="5">
    <source>
        <dbReference type="ARBA" id="ARBA00022786"/>
    </source>
</evidence>
<comment type="subcellular location">
    <subcellularLocation>
        <location evidence="7">Postsynaptic density</location>
    </subcellularLocation>
</comment>
<proteinExistence type="predicted"/>
<feature type="region of interest" description="Disordered" evidence="11">
    <location>
        <begin position="1"/>
        <end position="36"/>
    </location>
</feature>
<evidence type="ECO:0000313" key="13">
    <source>
        <dbReference type="EMBL" id="KAL0272582.1"/>
    </source>
</evidence>
<evidence type="ECO:0000259" key="12">
    <source>
        <dbReference type="PROSITE" id="PS50237"/>
    </source>
</evidence>
<keyword evidence="4" id="KW-0808">Transferase</keyword>
<dbReference type="SMART" id="SM00119">
    <property type="entry name" value="HECTc"/>
    <property type="match status" value="1"/>
</dbReference>
<dbReference type="PANTHER" id="PTHR45700">
    <property type="entry name" value="UBIQUITIN-PROTEIN LIGASE E3C"/>
    <property type="match status" value="1"/>
</dbReference>
<dbReference type="SUPFAM" id="SSF56204">
    <property type="entry name" value="Hect, E3 ligase catalytic domain"/>
    <property type="match status" value="1"/>
</dbReference>
<name>A0AAW2HRZ8_9NEOP</name>
<evidence type="ECO:0000256" key="8">
    <source>
        <dbReference type="ARBA" id="ARBA00067505"/>
    </source>
</evidence>
<evidence type="ECO:0000256" key="7">
    <source>
        <dbReference type="ARBA" id="ARBA00034105"/>
    </source>
</evidence>
<comment type="pathway">
    <text evidence="2">Protein modification; protein ubiquitination.</text>
</comment>
<dbReference type="InterPro" id="IPR044611">
    <property type="entry name" value="E3A/B/C-like"/>
</dbReference>